<keyword evidence="4 9" id="KW-0479">Metal-binding</keyword>
<comment type="catalytic activity">
    <reaction evidence="9">
        <text>1D-myo-inositol 3,4,5,6-tetrakisphosphate + ATP = 1D-myo-inositol 1,3,4,5,6-pentakisphosphate + ADP + H(+)</text>
        <dbReference type="Rhea" id="RHEA:12452"/>
        <dbReference type="ChEBI" id="CHEBI:15378"/>
        <dbReference type="ChEBI" id="CHEBI:30616"/>
        <dbReference type="ChEBI" id="CHEBI:57539"/>
        <dbReference type="ChEBI" id="CHEBI:57733"/>
        <dbReference type="ChEBI" id="CHEBI:456216"/>
        <dbReference type="EC" id="2.7.1.134"/>
    </reaction>
</comment>
<accession>A0ABU6VLK5</accession>
<keyword evidence="7 9" id="KW-0067">ATP-binding</keyword>
<organism evidence="12 13">
    <name type="scientific">Stylosanthes scabra</name>
    <dbReference type="NCBI Taxonomy" id="79078"/>
    <lineage>
        <taxon>Eukaryota</taxon>
        <taxon>Viridiplantae</taxon>
        <taxon>Streptophyta</taxon>
        <taxon>Embryophyta</taxon>
        <taxon>Tracheophyta</taxon>
        <taxon>Spermatophyta</taxon>
        <taxon>Magnoliopsida</taxon>
        <taxon>eudicotyledons</taxon>
        <taxon>Gunneridae</taxon>
        <taxon>Pentapetalae</taxon>
        <taxon>rosids</taxon>
        <taxon>fabids</taxon>
        <taxon>Fabales</taxon>
        <taxon>Fabaceae</taxon>
        <taxon>Papilionoideae</taxon>
        <taxon>50 kb inversion clade</taxon>
        <taxon>dalbergioids sensu lato</taxon>
        <taxon>Dalbergieae</taxon>
        <taxon>Pterocarpus clade</taxon>
        <taxon>Stylosanthes</taxon>
    </lineage>
</organism>
<evidence type="ECO:0000259" key="10">
    <source>
        <dbReference type="Pfam" id="PF05770"/>
    </source>
</evidence>
<keyword evidence="8 9" id="KW-0460">Magnesium</keyword>
<keyword evidence="13" id="KW-1185">Reference proteome</keyword>
<dbReference type="InterPro" id="IPR041429">
    <property type="entry name" value="ITPK1_N"/>
</dbReference>
<sequence length="364" mass="41111">MPQEQASQSQTHDDERYIIGYAMEPKKIQNLLRPSLIEHARKHGIDLIPIDINKPLIQHHPNLHFHCIVQKLQPKHWNNLNLHQYMSKHATTTIIDPPHLVRNLQNRVSMLDFATNLPLSLQNVGVPYQVVIDIHKTSGGNDVEGMVMDSNLRFPVIAKPLYADGTMKSHELCLVFDREGLRETLNKNAAGGTTTTPVVLQEFVNHGGVVFKVYVAGEHVRCVKRRSLPDIPEEKAKTLKGTLKFSQISNFTVQDDNGAKSNPGHNGDGANHLSNIESAEMPEESLIKELARALRERTGLNMFNVDVIRDVKDCTRYLVIDINYFPGYAKLPSYEPFITDFLLDCVRNKPAVVCEKNQGMIMNE</sequence>
<dbReference type="PIRSF" id="PIRSF038186">
    <property type="entry name" value="ITPK"/>
    <property type="match status" value="1"/>
</dbReference>
<dbReference type="EMBL" id="JASCZI010151496">
    <property type="protein sequence ID" value="MED6173201.1"/>
    <property type="molecule type" value="Genomic_DNA"/>
</dbReference>
<protein>
    <recommendedName>
        <fullName evidence="9">Inositol-tetrakisphosphate 1-kinase</fullName>
        <ecNumber evidence="9">2.7.1.134</ecNumber>
    </recommendedName>
</protein>
<comment type="caution">
    <text evidence="12">The sequence shown here is derived from an EMBL/GenBank/DDBJ whole genome shotgun (WGS) entry which is preliminary data.</text>
</comment>
<feature type="domain" description="Inositol 1,3,4-trisphosphate 5/6-kinase ATP-grasp" evidence="10">
    <location>
        <begin position="122"/>
        <end position="344"/>
    </location>
</feature>
<evidence type="ECO:0000256" key="5">
    <source>
        <dbReference type="ARBA" id="ARBA00022741"/>
    </source>
</evidence>
<dbReference type="SUPFAM" id="SSF56059">
    <property type="entry name" value="Glutathione synthetase ATP-binding domain-like"/>
    <property type="match status" value="1"/>
</dbReference>
<dbReference type="PANTHER" id="PTHR14217">
    <property type="entry name" value="INOSITOL-TETRAKISPHOSPHATE 1-KINASE"/>
    <property type="match status" value="1"/>
</dbReference>
<comment type="subunit">
    <text evidence="2 9">Monomer.</text>
</comment>
<comment type="function">
    <text evidence="9">Kinase that can phosphorylate various inositol polyphosphate such as Ins(3,4,5,6)P4 or Ins(1,3,4)P3.</text>
</comment>
<evidence type="ECO:0000313" key="12">
    <source>
        <dbReference type="EMBL" id="MED6173201.1"/>
    </source>
</evidence>
<evidence type="ECO:0000256" key="9">
    <source>
        <dbReference type="PIRNR" id="PIRNR038186"/>
    </source>
</evidence>
<dbReference type="EC" id="2.7.1.134" evidence="9"/>
<evidence type="ECO:0000259" key="11">
    <source>
        <dbReference type="Pfam" id="PF17927"/>
    </source>
</evidence>
<evidence type="ECO:0000256" key="3">
    <source>
        <dbReference type="ARBA" id="ARBA00022679"/>
    </source>
</evidence>
<evidence type="ECO:0000256" key="1">
    <source>
        <dbReference type="ARBA" id="ARBA00009601"/>
    </source>
</evidence>
<dbReference type="Pfam" id="PF17927">
    <property type="entry name" value="Ins134_P3_kin_N"/>
    <property type="match status" value="1"/>
</dbReference>
<keyword evidence="3 9" id="KW-0808">Transferase</keyword>
<evidence type="ECO:0000313" key="13">
    <source>
        <dbReference type="Proteomes" id="UP001341840"/>
    </source>
</evidence>
<gene>
    <name evidence="12" type="ORF">PIB30_056998</name>
</gene>
<dbReference type="Pfam" id="PF05770">
    <property type="entry name" value="Ins134_P3_kin"/>
    <property type="match status" value="1"/>
</dbReference>
<reference evidence="12 13" key="1">
    <citation type="journal article" date="2023" name="Plants (Basel)">
        <title>Bridging the Gap: Combining Genomics and Transcriptomics Approaches to Understand Stylosanthes scabra, an Orphan Legume from the Brazilian Caatinga.</title>
        <authorList>
            <person name="Ferreira-Neto J.R.C."/>
            <person name="da Silva M.D."/>
            <person name="Binneck E."/>
            <person name="de Melo N.F."/>
            <person name="da Silva R.H."/>
            <person name="de Melo A.L.T.M."/>
            <person name="Pandolfi V."/>
            <person name="Bustamante F.O."/>
            <person name="Brasileiro-Vidal A.C."/>
            <person name="Benko-Iseppon A.M."/>
        </authorList>
    </citation>
    <scope>NUCLEOTIDE SEQUENCE [LARGE SCALE GENOMIC DNA]</scope>
    <source>
        <tissue evidence="12">Leaves</tissue>
    </source>
</reference>
<evidence type="ECO:0000256" key="7">
    <source>
        <dbReference type="ARBA" id="ARBA00022840"/>
    </source>
</evidence>
<proteinExistence type="inferred from homology"/>
<dbReference type="InterPro" id="IPR008656">
    <property type="entry name" value="Inositol_tetrakis-P_1-kinase"/>
</dbReference>
<comment type="cofactor">
    <cofactor evidence="9">
        <name>Mg(2+)</name>
        <dbReference type="ChEBI" id="CHEBI:18420"/>
    </cofactor>
    <text evidence="9">Binds 2 magnesium ions per subunit.</text>
</comment>
<dbReference type="Gene3D" id="3.30.470.20">
    <property type="entry name" value="ATP-grasp fold, B domain"/>
    <property type="match status" value="1"/>
</dbReference>
<name>A0ABU6VLK5_9FABA</name>
<keyword evidence="6 9" id="KW-0418">Kinase</keyword>
<evidence type="ECO:0000256" key="2">
    <source>
        <dbReference type="ARBA" id="ARBA00011245"/>
    </source>
</evidence>
<comment type="similarity">
    <text evidence="1 9">Belongs to the ITPK1 family.</text>
</comment>
<feature type="domain" description="Inositol-tetrakisphosphate 1-kinase N-terminal" evidence="11">
    <location>
        <begin position="18"/>
        <end position="99"/>
    </location>
</feature>
<evidence type="ECO:0000256" key="6">
    <source>
        <dbReference type="ARBA" id="ARBA00022777"/>
    </source>
</evidence>
<evidence type="ECO:0000256" key="8">
    <source>
        <dbReference type="ARBA" id="ARBA00022842"/>
    </source>
</evidence>
<dbReference type="InterPro" id="IPR040464">
    <property type="entry name" value="InsP(3)kin_ATP-grasp"/>
</dbReference>
<dbReference type="PANTHER" id="PTHR14217:SF40">
    <property type="entry name" value="INOSITOL-TETRAKISPHOSPHATE 1-KINASE 2"/>
    <property type="match status" value="1"/>
</dbReference>
<dbReference type="Proteomes" id="UP001341840">
    <property type="component" value="Unassembled WGS sequence"/>
</dbReference>
<keyword evidence="5 9" id="KW-0547">Nucleotide-binding</keyword>
<evidence type="ECO:0000256" key="4">
    <source>
        <dbReference type="ARBA" id="ARBA00022723"/>
    </source>
</evidence>